<comment type="similarity">
    <text evidence="1">Belongs to the membrane fusion protein (MFP) (TC 8.A.1) family.</text>
</comment>
<feature type="region of interest" description="Disordered" evidence="3">
    <location>
        <begin position="24"/>
        <end position="55"/>
    </location>
</feature>
<comment type="caution">
    <text evidence="6">The sequence shown here is derived from an EMBL/GenBank/DDBJ whole genome shotgun (WGS) entry which is preliminary data.</text>
</comment>
<protein>
    <submittedName>
        <fullName evidence="6">Efflux RND transporter periplasmic adaptor subunit</fullName>
    </submittedName>
</protein>
<proteinExistence type="inferred from homology"/>
<dbReference type="SUPFAM" id="SSF111369">
    <property type="entry name" value="HlyD-like secretion proteins"/>
    <property type="match status" value="1"/>
</dbReference>
<gene>
    <name evidence="6" type="ORF">N1F79_08495</name>
</gene>
<organism evidence="6 7">
    <name type="scientific">Flavivirga spongiicola</name>
    <dbReference type="NCBI Taxonomy" id="421621"/>
    <lineage>
        <taxon>Bacteria</taxon>
        <taxon>Pseudomonadati</taxon>
        <taxon>Bacteroidota</taxon>
        <taxon>Flavobacteriia</taxon>
        <taxon>Flavobacteriales</taxon>
        <taxon>Flavobacteriaceae</taxon>
        <taxon>Flavivirga</taxon>
    </lineage>
</organism>
<name>A0ABU7XR33_9FLAO</name>
<dbReference type="Gene3D" id="2.40.30.170">
    <property type="match status" value="1"/>
</dbReference>
<dbReference type="RefSeq" id="WP_303305517.1">
    <property type="nucleotide sequence ID" value="NZ_JAODOP010000004.1"/>
</dbReference>
<dbReference type="EMBL" id="JAODOP010000004">
    <property type="protein sequence ID" value="MEF3833168.1"/>
    <property type="molecule type" value="Genomic_DNA"/>
</dbReference>
<accession>A0ABU7XR33</accession>
<dbReference type="PROSITE" id="PS51257">
    <property type="entry name" value="PROKAR_LIPOPROTEIN"/>
    <property type="match status" value="1"/>
</dbReference>
<keyword evidence="7" id="KW-1185">Reference proteome</keyword>
<dbReference type="NCBIfam" id="TIGR01730">
    <property type="entry name" value="RND_mfp"/>
    <property type="match status" value="1"/>
</dbReference>
<dbReference type="Pfam" id="PF25973">
    <property type="entry name" value="BSH_CzcB"/>
    <property type="match status" value="1"/>
</dbReference>
<evidence type="ECO:0000259" key="5">
    <source>
        <dbReference type="Pfam" id="PF25973"/>
    </source>
</evidence>
<keyword evidence="2" id="KW-0813">Transport</keyword>
<feature type="domain" description="CzcB-like barrel-sandwich hybrid" evidence="5">
    <location>
        <begin position="101"/>
        <end position="245"/>
    </location>
</feature>
<feature type="compositionally biased region" description="Basic and acidic residues" evidence="3">
    <location>
        <begin position="24"/>
        <end position="35"/>
    </location>
</feature>
<dbReference type="Gene3D" id="1.10.287.470">
    <property type="entry name" value="Helix hairpin bin"/>
    <property type="match status" value="1"/>
</dbReference>
<dbReference type="InterPro" id="IPR058647">
    <property type="entry name" value="BSH_CzcB-like"/>
</dbReference>
<dbReference type="Gene3D" id="2.40.50.100">
    <property type="match status" value="1"/>
</dbReference>
<feature type="domain" description="CusB-like beta-barrel" evidence="4">
    <location>
        <begin position="252"/>
        <end position="324"/>
    </location>
</feature>
<dbReference type="InterPro" id="IPR006143">
    <property type="entry name" value="RND_pump_MFP"/>
</dbReference>
<evidence type="ECO:0000313" key="7">
    <source>
        <dbReference type="Proteomes" id="UP001337305"/>
    </source>
</evidence>
<sequence length="410" mass="45770">MKKINLYITAILTVFITLTSCKNHSEKDGHEHDASGNHVAPVTNSNTPKTVGTHGEHTEEVILNQAQIDVLNIKIDTLVKRNMNGFIQVNGQLGVPPQNEAVVTSTLGANVSSIKTIEGDKVRKGQTLAYISHPDIITIQTDYLQTYNKLTFLEQDYNRQKKLYDSQVGSGRDYQQAQSEYMSAKGLVKGFESQLRLLGLSPKSIRTGNISQVAPIKSPINGFIEKVLVKSGQYVQPQTPMFEVVNTEHIHVDLMVFEKDVNKVKHGQLVKFSIEALGSEEMTAKIYSVGKSFEEGPKALHIHAEIENKDKNLIPGMYVSARVITDENLEQALPEDAVFQEGETFYVFTAEKEDNGTWRFTPQEVVIKSMSNGFVAFDFIETIDRNTLVAQSGAYYLMAEMKKSEAEHSH</sequence>
<dbReference type="PANTHER" id="PTHR30097:SF4">
    <property type="entry name" value="SLR6042 PROTEIN"/>
    <property type="match status" value="1"/>
</dbReference>
<evidence type="ECO:0000256" key="1">
    <source>
        <dbReference type="ARBA" id="ARBA00009477"/>
    </source>
</evidence>
<evidence type="ECO:0000259" key="4">
    <source>
        <dbReference type="Pfam" id="PF25954"/>
    </source>
</evidence>
<dbReference type="PANTHER" id="PTHR30097">
    <property type="entry name" value="CATION EFFLUX SYSTEM PROTEIN CUSB"/>
    <property type="match status" value="1"/>
</dbReference>
<evidence type="ECO:0000256" key="2">
    <source>
        <dbReference type="ARBA" id="ARBA00022448"/>
    </source>
</evidence>
<evidence type="ECO:0000313" key="6">
    <source>
        <dbReference type="EMBL" id="MEF3833168.1"/>
    </source>
</evidence>
<dbReference type="InterPro" id="IPR058792">
    <property type="entry name" value="Beta-barrel_RND_2"/>
</dbReference>
<dbReference type="Pfam" id="PF25954">
    <property type="entry name" value="Beta-barrel_RND_2"/>
    <property type="match status" value="1"/>
</dbReference>
<dbReference type="Proteomes" id="UP001337305">
    <property type="component" value="Unassembled WGS sequence"/>
</dbReference>
<evidence type="ECO:0000256" key="3">
    <source>
        <dbReference type="SAM" id="MobiDB-lite"/>
    </source>
</evidence>
<dbReference type="InterPro" id="IPR051909">
    <property type="entry name" value="MFP_Cation_Efflux"/>
</dbReference>
<reference evidence="6 7" key="1">
    <citation type="submission" date="2022-09" db="EMBL/GenBank/DDBJ databases">
        <title>Genome sequencing of Flavivirga sp. MEBiC05379.</title>
        <authorList>
            <person name="Oh H.-M."/>
            <person name="Kwon K.K."/>
            <person name="Park M.J."/>
            <person name="Yang S.-H."/>
        </authorList>
    </citation>
    <scope>NUCLEOTIDE SEQUENCE [LARGE SCALE GENOMIC DNA]</scope>
    <source>
        <strain evidence="6 7">MEBiC05379</strain>
    </source>
</reference>